<dbReference type="SUPFAM" id="SSF51430">
    <property type="entry name" value="NAD(P)-linked oxidoreductase"/>
    <property type="match status" value="1"/>
</dbReference>
<proteinExistence type="predicted"/>
<dbReference type="Proteomes" id="UP001500620">
    <property type="component" value="Unassembled WGS sequence"/>
</dbReference>
<name>A0ABP8DL75_9ACTN</name>
<comment type="caution">
    <text evidence="3">The sequence shown here is derived from an EMBL/GenBank/DDBJ whole genome shotgun (WGS) entry which is preliminary data.</text>
</comment>
<feature type="domain" description="NADP-dependent oxidoreductase" evidence="2">
    <location>
        <begin position="19"/>
        <end position="318"/>
    </location>
</feature>
<evidence type="ECO:0000313" key="4">
    <source>
        <dbReference type="Proteomes" id="UP001500620"/>
    </source>
</evidence>
<reference evidence="4" key="1">
    <citation type="journal article" date="2019" name="Int. J. Syst. Evol. Microbiol.">
        <title>The Global Catalogue of Microorganisms (GCM) 10K type strain sequencing project: providing services to taxonomists for standard genome sequencing and annotation.</title>
        <authorList>
            <consortium name="The Broad Institute Genomics Platform"/>
            <consortium name="The Broad Institute Genome Sequencing Center for Infectious Disease"/>
            <person name="Wu L."/>
            <person name="Ma J."/>
        </authorList>
    </citation>
    <scope>NUCLEOTIDE SEQUENCE [LARGE SCALE GENOMIC DNA]</scope>
    <source>
        <strain evidence="4">JCM 17441</strain>
    </source>
</reference>
<dbReference type="InterPro" id="IPR050523">
    <property type="entry name" value="AKR_Detox_Biosynth"/>
</dbReference>
<dbReference type="Gene3D" id="3.20.20.100">
    <property type="entry name" value="NADP-dependent oxidoreductase domain"/>
    <property type="match status" value="1"/>
</dbReference>
<dbReference type="RefSeq" id="WP_345135179.1">
    <property type="nucleotide sequence ID" value="NZ_BAABAT010000030.1"/>
</dbReference>
<evidence type="ECO:0000313" key="3">
    <source>
        <dbReference type="EMBL" id="GAA4258247.1"/>
    </source>
</evidence>
<dbReference type="PANTHER" id="PTHR43364:SF4">
    <property type="entry name" value="NAD(P)-LINKED OXIDOREDUCTASE SUPERFAMILY PROTEIN"/>
    <property type="match status" value="1"/>
</dbReference>
<dbReference type="PANTHER" id="PTHR43364">
    <property type="entry name" value="NADH-SPECIFIC METHYLGLYOXAL REDUCTASE-RELATED"/>
    <property type="match status" value="1"/>
</dbReference>
<gene>
    <name evidence="3" type="ORF">GCM10022255_078210</name>
</gene>
<keyword evidence="1" id="KW-0560">Oxidoreductase</keyword>
<dbReference type="CDD" id="cd19080">
    <property type="entry name" value="AKR_AKR9A_9B"/>
    <property type="match status" value="1"/>
</dbReference>
<evidence type="ECO:0000259" key="2">
    <source>
        <dbReference type="Pfam" id="PF00248"/>
    </source>
</evidence>
<accession>A0ABP8DL75</accession>
<organism evidence="3 4">
    <name type="scientific">Dactylosporangium darangshiense</name>
    <dbReference type="NCBI Taxonomy" id="579108"/>
    <lineage>
        <taxon>Bacteria</taxon>
        <taxon>Bacillati</taxon>
        <taxon>Actinomycetota</taxon>
        <taxon>Actinomycetes</taxon>
        <taxon>Micromonosporales</taxon>
        <taxon>Micromonosporaceae</taxon>
        <taxon>Dactylosporangium</taxon>
    </lineage>
</organism>
<dbReference type="EMBL" id="BAABAT010000030">
    <property type="protein sequence ID" value="GAA4258247.1"/>
    <property type="molecule type" value="Genomic_DNA"/>
</dbReference>
<evidence type="ECO:0000256" key="1">
    <source>
        <dbReference type="ARBA" id="ARBA00023002"/>
    </source>
</evidence>
<sequence>MNGLEHYFLLGSSGLRVSPLGLGTMTFGGGGWHAGEEASRAIFRRYVERGGNFIDTADVYGGGAAEELLGRLIRETSARDELVIATKFGGPTHPSDPNARGNGRKHIVAALDASLRRLNTDHVDLYWLHMWDRVTDADEVVATLDALVRGGKVRAAGLSNVPAWWATKAQTTARLRGWEPVAALQMEYSLAERSIEWEHVPAALNLGMAIVPWSPLANGFLAGKYRRADTAFAGDGRLAPDRGWPVEVALTDRHWRILDALDTVAKEVARTPAQVALNWLAARPGVVGSLIGATTLDQLDTNLAALDFDLSDAQRTLLDTESHVLPAMTPHSVFARFPERPPYITRR</sequence>
<keyword evidence="4" id="KW-1185">Reference proteome</keyword>
<protein>
    <submittedName>
        <fullName evidence="3">Aldo/keto reductase</fullName>
    </submittedName>
</protein>
<dbReference type="InterPro" id="IPR023210">
    <property type="entry name" value="NADP_OxRdtase_dom"/>
</dbReference>
<dbReference type="Pfam" id="PF00248">
    <property type="entry name" value="Aldo_ket_red"/>
    <property type="match status" value="1"/>
</dbReference>
<dbReference type="InterPro" id="IPR036812">
    <property type="entry name" value="NAD(P)_OxRdtase_dom_sf"/>
</dbReference>